<dbReference type="Pfam" id="PF00899">
    <property type="entry name" value="ThiF"/>
    <property type="match status" value="1"/>
</dbReference>
<evidence type="ECO:0000259" key="1">
    <source>
        <dbReference type="Pfam" id="PF00899"/>
    </source>
</evidence>
<keyword evidence="3" id="KW-1185">Reference proteome</keyword>
<dbReference type="GO" id="GO:0008641">
    <property type="term" value="F:ubiquitin-like modifier activating enzyme activity"/>
    <property type="evidence" value="ECO:0007669"/>
    <property type="project" value="InterPro"/>
</dbReference>
<dbReference type="PANTHER" id="PTHR10953:SF102">
    <property type="entry name" value="ADENYLYLTRANSFERASE AND SULFURTRANSFERASE MOCS3"/>
    <property type="match status" value="1"/>
</dbReference>
<dbReference type="InterPro" id="IPR045886">
    <property type="entry name" value="ThiF/MoeB/HesA"/>
</dbReference>
<accession>A0A517QDG3</accession>
<reference evidence="2 3" key="1">
    <citation type="submission" date="2019-03" db="EMBL/GenBank/DDBJ databases">
        <title>Deep-cultivation of Planctomycetes and their phenomic and genomic characterization uncovers novel biology.</title>
        <authorList>
            <person name="Wiegand S."/>
            <person name="Jogler M."/>
            <person name="Boedeker C."/>
            <person name="Pinto D."/>
            <person name="Vollmers J."/>
            <person name="Rivas-Marin E."/>
            <person name="Kohn T."/>
            <person name="Peeters S.H."/>
            <person name="Heuer A."/>
            <person name="Rast P."/>
            <person name="Oberbeckmann S."/>
            <person name="Bunk B."/>
            <person name="Jeske O."/>
            <person name="Meyerdierks A."/>
            <person name="Storesund J.E."/>
            <person name="Kallscheuer N."/>
            <person name="Luecker S."/>
            <person name="Lage O.M."/>
            <person name="Pohl T."/>
            <person name="Merkel B.J."/>
            <person name="Hornburger P."/>
            <person name="Mueller R.-W."/>
            <person name="Bruemmer F."/>
            <person name="Labrenz M."/>
            <person name="Spormann A.M."/>
            <person name="Op den Camp H."/>
            <person name="Overmann J."/>
            <person name="Amann R."/>
            <person name="Jetten M.S.M."/>
            <person name="Mascher T."/>
            <person name="Medema M.H."/>
            <person name="Devos D.P."/>
            <person name="Kaster A.-K."/>
            <person name="Ovreas L."/>
            <person name="Rohde M."/>
            <person name="Galperin M.Y."/>
            <person name="Jogler C."/>
        </authorList>
    </citation>
    <scope>NUCLEOTIDE SEQUENCE [LARGE SCALE GENOMIC DNA]</scope>
    <source>
        <strain evidence="2 3">Enr10</strain>
    </source>
</reference>
<dbReference type="GO" id="GO:0032446">
    <property type="term" value="P:protein modification by small protein conjugation"/>
    <property type="evidence" value="ECO:0007669"/>
    <property type="project" value="TreeGrafter"/>
</dbReference>
<proteinExistence type="predicted"/>
<dbReference type="SUPFAM" id="SSF69572">
    <property type="entry name" value="Activating enzymes of the ubiquitin-like proteins"/>
    <property type="match status" value="1"/>
</dbReference>
<keyword evidence="2" id="KW-0808">Transferase</keyword>
<dbReference type="InterPro" id="IPR000594">
    <property type="entry name" value="ThiF_NAD_FAD-bd"/>
</dbReference>
<dbReference type="RefSeq" id="WP_145113830.1">
    <property type="nucleotide sequence ID" value="NZ_CP036277.1"/>
</dbReference>
<dbReference type="AlphaFoldDB" id="A0A517QDG3"/>
<keyword evidence="2" id="KW-0548">Nucleotidyltransferase</keyword>
<dbReference type="CDD" id="cd00757">
    <property type="entry name" value="ThiF_MoeB_HesA_family"/>
    <property type="match status" value="1"/>
</dbReference>
<dbReference type="GO" id="GO:0016779">
    <property type="term" value="F:nucleotidyltransferase activity"/>
    <property type="evidence" value="ECO:0007669"/>
    <property type="project" value="UniProtKB-KW"/>
</dbReference>
<organism evidence="2 3">
    <name type="scientific">Gimesia panareensis</name>
    <dbReference type="NCBI Taxonomy" id="2527978"/>
    <lineage>
        <taxon>Bacteria</taxon>
        <taxon>Pseudomonadati</taxon>
        <taxon>Planctomycetota</taxon>
        <taxon>Planctomycetia</taxon>
        <taxon>Planctomycetales</taxon>
        <taxon>Planctomycetaceae</taxon>
        <taxon>Gimesia</taxon>
    </lineage>
</organism>
<name>A0A517QDG3_9PLAN</name>
<dbReference type="Gene3D" id="3.40.50.720">
    <property type="entry name" value="NAD(P)-binding Rossmann-like Domain"/>
    <property type="match status" value="1"/>
</dbReference>
<dbReference type="EMBL" id="CP037421">
    <property type="protein sequence ID" value="QDT29668.1"/>
    <property type="molecule type" value="Genomic_DNA"/>
</dbReference>
<sequence length="398" mass="44203">MNDVLKLNDIDQPDDRFSRFQLIGWWDQEKLSASKALVIGAGAIGNELIKNLALLGVGHLFVADLDDIENSNLSRSVLYREADCGRSKAEVAAERARTIYPDMQTHFFHGNIVYDLGLGVYRWADVILGGLDNREARVAINQSAARVGKPWIDGAIERLDGVARVFNAATGPCYECTMNEVDWKMLESRRSCALLTRDEMEQGKVPTTPTTSSVIAGIQVQEAVKMIHGLESLEGQGFVFDGTYHQSYLVNYSRLEDCPVHEACEPVIELSEGSDIQAGAFLERIQSELGPDAVVDFNQDLIQSFTCHSCQETEPYFASLGQVTERNALCPACGELRAPDFYHSLQAQSDFLDRTLHELGVPRWDILTGRKGMEQKFYELSGDRQQVLGALESGNQNS</sequence>
<protein>
    <submittedName>
        <fullName evidence="2">Putative adenylyltransferase/sulfurtransferase MoeZ</fullName>
    </submittedName>
</protein>
<feature type="domain" description="THIF-type NAD/FAD binding fold" evidence="1">
    <location>
        <begin position="19"/>
        <end position="246"/>
    </location>
</feature>
<dbReference type="GO" id="GO:0004792">
    <property type="term" value="F:thiosulfate-cyanide sulfurtransferase activity"/>
    <property type="evidence" value="ECO:0007669"/>
    <property type="project" value="TreeGrafter"/>
</dbReference>
<evidence type="ECO:0000313" key="3">
    <source>
        <dbReference type="Proteomes" id="UP000315647"/>
    </source>
</evidence>
<dbReference type="InterPro" id="IPR035985">
    <property type="entry name" value="Ubiquitin-activating_enz"/>
</dbReference>
<gene>
    <name evidence="2" type="primary">moeZ_2</name>
    <name evidence="2" type="ORF">Enr10x_50230</name>
</gene>
<accession>A0A518ADA6</accession>
<dbReference type="Proteomes" id="UP000315647">
    <property type="component" value="Chromosome"/>
</dbReference>
<evidence type="ECO:0000313" key="2">
    <source>
        <dbReference type="EMBL" id="QDT29668.1"/>
    </source>
</evidence>
<dbReference type="GO" id="GO:0005737">
    <property type="term" value="C:cytoplasm"/>
    <property type="evidence" value="ECO:0007669"/>
    <property type="project" value="TreeGrafter"/>
</dbReference>
<dbReference type="PANTHER" id="PTHR10953">
    <property type="entry name" value="UBIQUITIN-ACTIVATING ENZYME E1"/>
    <property type="match status" value="1"/>
</dbReference>